<gene>
    <name evidence="2" type="ORF">PM001_LOCUS32210</name>
</gene>
<feature type="region of interest" description="Disordered" evidence="1">
    <location>
        <begin position="1"/>
        <end position="23"/>
    </location>
</feature>
<dbReference type="EMBL" id="CAKLBY020000378">
    <property type="protein sequence ID" value="CAK7947060.1"/>
    <property type="molecule type" value="Genomic_DNA"/>
</dbReference>
<evidence type="ECO:0000256" key="1">
    <source>
        <dbReference type="SAM" id="MobiDB-lite"/>
    </source>
</evidence>
<evidence type="ECO:0000313" key="2">
    <source>
        <dbReference type="EMBL" id="CAK7947060.1"/>
    </source>
</evidence>
<evidence type="ECO:0000313" key="3">
    <source>
        <dbReference type="Proteomes" id="UP001162060"/>
    </source>
</evidence>
<comment type="caution">
    <text evidence="2">The sequence shown here is derived from an EMBL/GenBank/DDBJ whole genome shotgun (WGS) entry which is preliminary data.</text>
</comment>
<accession>A0AAV1VL62</accession>
<reference evidence="2" key="1">
    <citation type="submission" date="2024-01" db="EMBL/GenBank/DDBJ databases">
        <authorList>
            <person name="Webb A."/>
        </authorList>
    </citation>
    <scope>NUCLEOTIDE SEQUENCE</scope>
    <source>
        <strain evidence="2">Pm1</strain>
    </source>
</reference>
<organism evidence="2 3">
    <name type="scientific">Peronospora matthiolae</name>
    <dbReference type="NCBI Taxonomy" id="2874970"/>
    <lineage>
        <taxon>Eukaryota</taxon>
        <taxon>Sar</taxon>
        <taxon>Stramenopiles</taxon>
        <taxon>Oomycota</taxon>
        <taxon>Peronosporomycetes</taxon>
        <taxon>Peronosporales</taxon>
        <taxon>Peronosporaceae</taxon>
        <taxon>Peronospora</taxon>
    </lineage>
</organism>
<dbReference type="AlphaFoldDB" id="A0AAV1VL62"/>
<protein>
    <submittedName>
        <fullName evidence="2">Uncharacterized protein</fullName>
    </submittedName>
</protein>
<proteinExistence type="predicted"/>
<dbReference type="Proteomes" id="UP001162060">
    <property type="component" value="Unassembled WGS sequence"/>
</dbReference>
<sequence>MDLQATPSLRPEITLGTSRGRDENGLHWTSAEGHVRLYPATVCDVKDAAGGCLTSLLPDQALSILSISKKRKLCSSVSTCEQFAFRCSKCLMKQTIRLRFSEGSCGC</sequence>
<name>A0AAV1VL62_9STRA</name>